<dbReference type="EMBL" id="JAWDGP010002879">
    <property type="protein sequence ID" value="KAK3779098.1"/>
    <property type="molecule type" value="Genomic_DNA"/>
</dbReference>
<keyword evidence="2" id="KW-1185">Reference proteome</keyword>
<dbReference type="AlphaFoldDB" id="A0AAE1DRL0"/>
<proteinExistence type="predicted"/>
<organism evidence="1 2">
    <name type="scientific">Elysia crispata</name>
    <name type="common">lettuce slug</name>
    <dbReference type="NCBI Taxonomy" id="231223"/>
    <lineage>
        <taxon>Eukaryota</taxon>
        <taxon>Metazoa</taxon>
        <taxon>Spiralia</taxon>
        <taxon>Lophotrochozoa</taxon>
        <taxon>Mollusca</taxon>
        <taxon>Gastropoda</taxon>
        <taxon>Heterobranchia</taxon>
        <taxon>Euthyneura</taxon>
        <taxon>Panpulmonata</taxon>
        <taxon>Sacoglossa</taxon>
        <taxon>Placobranchoidea</taxon>
        <taxon>Plakobranchidae</taxon>
        <taxon>Elysia</taxon>
    </lineage>
</organism>
<gene>
    <name evidence="1" type="ORF">RRG08_011123</name>
</gene>
<dbReference type="Proteomes" id="UP001283361">
    <property type="component" value="Unassembled WGS sequence"/>
</dbReference>
<protein>
    <submittedName>
        <fullName evidence="1">Uncharacterized protein</fullName>
    </submittedName>
</protein>
<evidence type="ECO:0000313" key="1">
    <source>
        <dbReference type="EMBL" id="KAK3779098.1"/>
    </source>
</evidence>
<comment type="caution">
    <text evidence="1">The sequence shown here is derived from an EMBL/GenBank/DDBJ whole genome shotgun (WGS) entry which is preliminary data.</text>
</comment>
<accession>A0AAE1DRL0</accession>
<reference evidence="1" key="1">
    <citation type="journal article" date="2023" name="G3 (Bethesda)">
        <title>A reference genome for the long-term kleptoplast-retaining sea slug Elysia crispata morphotype clarki.</title>
        <authorList>
            <person name="Eastman K.E."/>
            <person name="Pendleton A.L."/>
            <person name="Shaikh M.A."/>
            <person name="Suttiyut T."/>
            <person name="Ogas R."/>
            <person name="Tomko P."/>
            <person name="Gavelis G."/>
            <person name="Widhalm J.R."/>
            <person name="Wisecaver J.H."/>
        </authorList>
    </citation>
    <scope>NUCLEOTIDE SEQUENCE</scope>
    <source>
        <strain evidence="1">ECLA1</strain>
    </source>
</reference>
<name>A0AAE1DRL0_9GAST</name>
<evidence type="ECO:0000313" key="2">
    <source>
        <dbReference type="Proteomes" id="UP001283361"/>
    </source>
</evidence>
<sequence length="102" mass="11268">MVWSHMVWGSNDVGSDCVGHTWCGTHMKWGSHDVGSNGVGLIWTERSRDNSIFHDVCPAMPVLSGIRAQGTMGSTAKACIRSRMRSRVGCVKWARGRRKAHN</sequence>